<accession>A0A0E9XPV1</accession>
<reference evidence="1" key="1">
    <citation type="submission" date="2014-11" db="EMBL/GenBank/DDBJ databases">
        <authorList>
            <person name="Amaro Gonzalez C."/>
        </authorList>
    </citation>
    <scope>NUCLEOTIDE SEQUENCE</scope>
</reference>
<dbReference type="AlphaFoldDB" id="A0A0E9XPV1"/>
<dbReference type="EMBL" id="GBXM01003825">
    <property type="protein sequence ID" value="JAI04753.1"/>
    <property type="molecule type" value="Transcribed_RNA"/>
</dbReference>
<organism evidence="1">
    <name type="scientific">Anguilla anguilla</name>
    <name type="common">European freshwater eel</name>
    <name type="synonym">Muraena anguilla</name>
    <dbReference type="NCBI Taxonomy" id="7936"/>
    <lineage>
        <taxon>Eukaryota</taxon>
        <taxon>Metazoa</taxon>
        <taxon>Chordata</taxon>
        <taxon>Craniata</taxon>
        <taxon>Vertebrata</taxon>
        <taxon>Euteleostomi</taxon>
        <taxon>Actinopterygii</taxon>
        <taxon>Neopterygii</taxon>
        <taxon>Teleostei</taxon>
        <taxon>Anguilliformes</taxon>
        <taxon>Anguillidae</taxon>
        <taxon>Anguilla</taxon>
    </lineage>
</organism>
<protein>
    <submittedName>
        <fullName evidence="1">Uncharacterized protein</fullName>
    </submittedName>
</protein>
<reference evidence="1" key="2">
    <citation type="journal article" date="2015" name="Fish Shellfish Immunol.">
        <title>Early steps in the European eel (Anguilla anguilla)-Vibrio vulnificus interaction in the gills: Role of the RtxA13 toxin.</title>
        <authorList>
            <person name="Callol A."/>
            <person name="Pajuelo D."/>
            <person name="Ebbesson L."/>
            <person name="Teles M."/>
            <person name="MacKenzie S."/>
            <person name="Amaro C."/>
        </authorList>
    </citation>
    <scope>NUCLEOTIDE SEQUENCE</scope>
</reference>
<proteinExistence type="predicted"/>
<evidence type="ECO:0000313" key="1">
    <source>
        <dbReference type="EMBL" id="JAI04753.1"/>
    </source>
</evidence>
<name>A0A0E9XPV1_ANGAN</name>
<sequence length="16" mass="2035">MGRKIKAFQPLWWLNF</sequence>